<sequence length="146" mass="15596">MLFFKPQTIATALVALRCLVSAEWQGFVEHGDIAKLPPRCPGLQPGVIGGIASDAELDSICQGAIDNTCEDGNILLGDHGPGAIQFAPNKPIDCEKLSGPKDMEECREKYLNCQTKAGGMVDKQVILCSMKHEGEHVANIAYVGSK</sequence>
<keyword evidence="1" id="KW-0732">Signal</keyword>
<gene>
    <name evidence="2" type="ORF">FEQUK3_LOCUS3549</name>
</gene>
<evidence type="ECO:0000313" key="2">
    <source>
        <dbReference type="EMBL" id="CAG7557824.1"/>
    </source>
</evidence>
<organism evidence="2 3">
    <name type="scientific">Fusarium equiseti</name>
    <name type="common">Fusarium scirpi</name>
    <dbReference type="NCBI Taxonomy" id="61235"/>
    <lineage>
        <taxon>Eukaryota</taxon>
        <taxon>Fungi</taxon>
        <taxon>Dikarya</taxon>
        <taxon>Ascomycota</taxon>
        <taxon>Pezizomycotina</taxon>
        <taxon>Sordariomycetes</taxon>
        <taxon>Hypocreomycetidae</taxon>
        <taxon>Hypocreales</taxon>
        <taxon>Nectriaceae</taxon>
        <taxon>Fusarium</taxon>
        <taxon>Fusarium incarnatum-equiseti species complex</taxon>
    </lineage>
</organism>
<accession>A0A8J2IQ76</accession>
<feature type="chain" id="PRO_5035231478" evidence="1">
    <location>
        <begin position="23"/>
        <end position="146"/>
    </location>
</feature>
<dbReference type="AlphaFoldDB" id="A0A8J2IQ76"/>
<dbReference type="Proteomes" id="UP000693738">
    <property type="component" value="Unassembled WGS sequence"/>
</dbReference>
<protein>
    <submittedName>
        <fullName evidence="2">Uncharacterized protein</fullName>
    </submittedName>
</protein>
<evidence type="ECO:0000256" key="1">
    <source>
        <dbReference type="SAM" id="SignalP"/>
    </source>
</evidence>
<feature type="signal peptide" evidence="1">
    <location>
        <begin position="1"/>
        <end position="22"/>
    </location>
</feature>
<proteinExistence type="predicted"/>
<evidence type="ECO:0000313" key="3">
    <source>
        <dbReference type="Proteomes" id="UP000693738"/>
    </source>
</evidence>
<reference evidence="2" key="1">
    <citation type="submission" date="2021-05" db="EMBL/GenBank/DDBJ databases">
        <authorList>
            <person name="Khan N."/>
        </authorList>
    </citation>
    <scope>NUCLEOTIDE SEQUENCE</scope>
</reference>
<dbReference type="EMBL" id="CAJSTJ010000121">
    <property type="protein sequence ID" value="CAG7557824.1"/>
    <property type="molecule type" value="Genomic_DNA"/>
</dbReference>
<comment type="caution">
    <text evidence="2">The sequence shown here is derived from an EMBL/GenBank/DDBJ whole genome shotgun (WGS) entry which is preliminary data.</text>
</comment>
<name>A0A8J2IQ76_FUSEQ</name>